<dbReference type="Proteomes" id="UP000184356">
    <property type="component" value="Unassembled WGS sequence"/>
</dbReference>
<organism evidence="7 8">
    <name type="scientific">Aspergillus sydowii CBS 593.65</name>
    <dbReference type="NCBI Taxonomy" id="1036612"/>
    <lineage>
        <taxon>Eukaryota</taxon>
        <taxon>Fungi</taxon>
        <taxon>Dikarya</taxon>
        <taxon>Ascomycota</taxon>
        <taxon>Pezizomycotina</taxon>
        <taxon>Eurotiomycetes</taxon>
        <taxon>Eurotiomycetidae</taxon>
        <taxon>Eurotiales</taxon>
        <taxon>Aspergillaceae</taxon>
        <taxon>Aspergillus</taxon>
        <taxon>Aspergillus subgen. Nidulantes</taxon>
    </lineage>
</organism>
<dbReference type="CDD" id="cd00067">
    <property type="entry name" value="GAL4"/>
    <property type="match status" value="1"/>
</dbReference>
<protein>
    <recommendedName>
        <fullName evidence="6">Zn(2)-C6 fungal-type domain-containing protein</fullName>
    </recommendedName>
</protein>
<sequence length="482" mass="52967">MGGIPTGRGCDACRKQKKKCQFDASNPTCSRCARLGIECVGAGKQRYMFEIECSSDIAQKQKSKHDGWCNLQKSLATSNNAVELTASTASVTAPPSNHLTVLAQALAATMALETDLRYHLSWAYGAYLTMVPCRLGINGALDAAVDALVTTHMGFSCSREISVESLVKYSRALGALRKCLDDPILAVASETLCAVSLLLIIQSMQTPLQHQQTGHTEGAARILKARKRITPKDDFESLLLLSLRGPVLFEGLFNPNISLTTDEWKDLIESELDSNIPEGNMLQCLARVPNILHQAKNIDKTKETGLLHHLQTELRILYTTSRTICDQFRARLLELEAPGALNTVAARAPLKLPPVMLHAHYQRTYGFAIIIALYLNYVLVAMRANDSESNFKPDAAYLAQEMLNIAENAVAYRPLGAAFVPLGLLAARMAVGLDNGECNAQFQTLVDELQRWYMDYQADFNGEGHGQAGLEKIFGRLRPLEI</sequence>
<evidence type="ECO:0000256" key="3">
    <source>
        <dbReference type="ARBA" id="ARBA00023163"/>
    </source>
</evidence>
<keyword evidence="8" id="KW-1185">Reference proteome</keyword>
<proteinExistence type="predicted"/>
<keyword evidence="5" id="KW-0472">Membrane</keyword>
<feature type="transmembrane region" description="Helical" evidence="5">
    <location>
        <begin position="364"/>
        <end position="382"/>
    </location>
</feature>
<dbReference type="SUPFAM" id="SSF57701">
    <property type="entry name" value="Zn2/Cys6 DNA-binding domain"/>
    <property type="match status" value="1"/>
</dbReference>
<dbReference type="PANTHER" id="PTHR38111">
    <property type="entry name" value="ZN(2)-C6 FUNGAL-TYPE DOMAIN-CONTAINING PROTEIN-RELATED"/>
    <property type="match status" value="1"/>
</dbReference>
<evidence type="ECO:0000313" key="8">
    <source>
        <dbReference type="Proteomes" id="UP000184356"/>
    </source>
</evidence>
<dbReference type="Pfam" id="PF00172">
    <property type="entry name" value="Zn_clus"/>
    <property type="match status" value="1"/>
</dbReference>
<evidence type="ECO:0000313" key="7">
    <source>
        <dbReference type="EMBL" id="OJJ62296.1"/>
    </source>
</evidence>
<dbReference type="GO" id="GO:0008270">
    <property type="term" value="F:zinc ion binding"/>
    <property type="evidence" value="ECO:0007669"/>
    <property type="project" value="InterPro"/>
</dbReference>
<dbReference type="GO" id="GO:0000981">
    <property type="term" value="F:DNA-binding transcription factor activity, RNA polymerase II-specific"/>
    <property type="evidence" value="ECO:0007669"/>
    <property type="project" value="InterPro"/>
</dbReference>
<feature type="domain" description="Zn(2)-C6 fungal-type" evidence="6">
    <location>
        <begin position="9"/>
        <end position="40"/>
    </location>
</feature>
<dbReference type="RefSeq" id="XP_040706102.1">
    <property type="nucleotide sequence ID" value="XM_040851591.1"/>
</dbReference>
<dbReference type="PANTHER" id="PTHR38111:SF11">
    <property type="entry name" value="TRANSCRIPTION FACTOR DOMAIN-CONTAINING PROTEIN-RELATED"/>
    <property type="match status" value="1"/>
</dbReference>
<dbReference type="VEuPathDB" id="FungiDB:ASPSYDRAFT_85988"/>
<dbReference type="GeneID" id="63767664"/>
<reference evidence="8" key="1">
    <citation type="journal article" date="2017" name="Genome Biol.">
        <title>Comparative genomics reveals high biological diversity and specific adaptations in the industrially and medically important fungal genus Aspergillus.</title>
        <authorList>
            <person name="de Vries R.P."/>
            <person name="Riley R."/>
            <person name="Wiebenga A."/>
            <person name="Aguilar-Osorio G."/>
            <person name="Amillis S."/>
            <person name="Uchima C.A."/>
            <person name="Anderluh G."/>
            <person name="Asadollahi M."/>
            <person name="Askin M."/>
            <person name="Barry K."/>
            <person name="Battaglia E."/>
            <person name="Bayram O."/>
            <person name="Benocci T."/>
            <person name="Braus-Stromeyer S.A."/>
            <person name="Caldana C."/>
            <person name="Canovas D."/>
            <person name="Cerqueira G.C."/>
            <person name="Chen F."/>
            <person name="Chen W."/>
            <person name="Choi C."/>
            <person name="Clum A."/>
            <person name="Dos Santos R.A."/>
            <person name="Damasio A.R."/>
            <person name="Diallinas G."/>
            <person name="Emri T."/>
            <person name="Fekete E."/>
            <person name="Flipphi M."/>
            <person name="Freyberg S."/>
            <person name="Gallo A."/>
            <person name="Gournas C."/>
            <person name="Habgood R."/>
            <person name="Hainaut M."/>
            <person name="Harispe M.L."/>
            <person name="Henrissat B."/>
            <person name="Hilden K.S."/>
            <person name="Hope R."/>
            <person name="Hossain A."/>
            <person name="Karabika E."/>
            <person name="Karaffa L."/>
            <person name="Karanyi Z."/>
            <person name="Krasevec N."/>
            <person name="Kuo A."/>
            <person name="Kusch H."/>
            <person name="LaButti K."/>
            <person name="Lagendijk E.L."/>
            <person name="Lapidus A."/>
            <person name="Levasseur A."/>
            <person name="Lindquist E."/>
            <person name="Lipzen A."/>
            <person name="Logrieco A.F."/>
            <person name="MacCabe A."/>
            <person name="Maekelae M.R."/>
            <person name="Malavazi I."/>
            <person name="Melin P."/>
            <person name="Meyer V."/>
            <person name="Mielnichuk N."/>
            <person name="Miskei M."/>
            <person name="Molnar A.P."/>
            <person name="Mule G."/>
            <person name="Ngan C.Y."/>
            <person name="Orejas M."/>
            <person name="Orosz E."/>
            <person name="Ouedraogo J.P."/>
            <person name="Overkamp K.M."/>
            <person name="Park H.-S."/>
            <person name="Perrone G."/>
            <person name="Piumi F."/>
            <person name="Punt P.J."/>
            <person name="Ram A.F."/>
            <person name="Ramon A."/>
            <person name="Rauscher S."/>
            <person name="Record E."/>
            <person name="Riano-Pachon D.M."/>
            <person name="Robert V."/>
            <person name="Roehrig J."/>
            <person name="Ruller R."/>
            <person name="Salamov A."/>
            <person name="Salih N.S."/>
            <person name="Samson R.A."/>
            <person name="Sandor E."/>
            <person name="Sanguinetti M."/>
            <person name="Schuetze T."/>
            <person name="Sepcic K."/>
            <person name="Shelest E."/>
            <person name="Sherlock G."/>
            <person name="Sophianopoulou V."/>
            <person name="Squina F.M."/>
            <person name="Sun H."/>
            <person name="Susca A."/>
            <person name="Todd R.B."/>
            <person name="Tsang A."/>
            <person name="Unkles S.E."/>
            <person name="van de Wiele N."/>
            <person name="van Rossen-Uffink D."/>
            <person name="Oliveira J.V."/>
            <person name="Vesth T.C."/>
            <person name="Visser J."/>
            <person name="Yu J.-H."/>
            <person name="Zhou M."/>
            <person name="Andersen M.R."/>
            <person name="Archer D.B."/>
            <person name="Baker S.E."/>
            <person name="Benoit I."/>
            <person name="Brakhage A.A."/>
            <person name="Braus G.H."/>
            <person name="Fischer R."/>
            <person name="Frisvad J.C."/>
            <person name="Goldman G.H."/>
            <person name="Houbraken J."/>
            <person name="Oakley B."/>
            <person name="Pocsi I."/>
            <person name="Scazzocchio C."/>
            <person name="Seiboth B."/>
            <person name="vanKuyk P.A."/>
            <person name="Wortman J."/>
            <person name="Dyer P.S."/>
            <person name="Grigoriev I.V."/>
        </authorList>
    </citation>
    <scope>NUCLEOTIDE SEQUENCE [LARGE SCALE GENOMIC DNA]</scope>
    <source>
        <strain evidence="8">CBS 593.65</strain>
    </source>
</reference>
<evidence type="ECO:0000256" key="1">
    <source>
        <dbReference type="ARBA" id="ARBA00023015"/>
    </source>
</evidence>
<dbReference type="InterPro" id="IPR036864">
    <property type="entry name" value="Zn2-C6_fun-type_DNA-bd_sf"/>
</dbReference>
<dbReference type="EMBL" id="KV878583">
    <property type="protein sequence ID" value="OJJ62296.1"/>
    <property type="molecule type" value="Genomic_DNA"/>
</dbReference>
<evidence type="ECO:0000259" key="6">
    <source>
        <dbReference type="PROSITE" id="PS50048"/>
    </source>
</evidence>
<keyword evidence="5" id="KW-1133">Transmembrane helix</keyword>
<evidence type="ECO:0000256" key="5">
    <source>
        <dbReference type="SAM" id="Phobius"/>
    </source>
</evidence>
<dbReference type="AlphaFoldDB" id="A0A1L9TS75"/>
<keyword evidence="3" id="KW-0804">Transcription</keyword>
<keyword evidence="2" id="KW-0238">DNA-binding</keyword>
<keyword evidence="4" id="KW-0539">Nucleus</keyword>
<dbReference type="STRING" id="1036612.A0A1L9TS75"/>
<dbReference type="PROSITE" id="PS00463">
    <property type="entry name" value="ZN2_CY6_FUNGAL_1"/>
    <property type="match status" value="1"/>
</dbReference>
<dbReference type="InterPro" id="IPR053178">
    <property type="entry name" value="Osmoadaptation_assoc"/>
</dbReference>
<name>A0A1L9TS75_9EURO</name>
<dbReference type="PROSITE" id="PS50048">
    <property type="entry name" value="ZN2_CY6_FUNGAL_2"/>
    <property type="match status" value="1"/>
</dbReference>
<gene>
    <name evidence="7" type="ORF">ASPSYDRAFT_85988</name>
</gene>
<keyword evidence="5" id="KW-0812">Transmembrane</keyword>
<evidence type="ECO:0000256" key="2">
    <source>
        <dbReference type="ARBA" id="ARBA00023125"/>
    </source>
</evidence>
<dbReference type="Gene3D" id="4.10.240.10">
    <property type="entry name" value="Zn(2)-C6 fungal-type DNA-binding domain"/>
    <property type="match status" value="1"/>
</dbReference>
<dbReference type="InterPro" id="IPR001138">
    <property type="entry name" value="Zn2Cys6_DnaBD"/>
</dbReference>
<dbReference type="SMART" id="SM00066">
    <property type="entry name" value="GAL4"/>
    <property type="match status" value="1"/>
</dbReference>
<accession>A0A1L9TS75</accession>
<keyword evidence="1" id="KW-0805">Transcription regulation</keyword>
<dbReference type="GO" id="GO:0003677">
    <property type="term" value="F:DNA binding"/>
    <property type="evidence" value="ECO:0007669"/>
    <property type="project" value="UniProtKB-KW"/>
</dbReference>
<evidence type="ECO:0000256" key="4">
    <source>
        <dbReference type="ARBA" id="ARBA00023242"/>
    </source>
</evidence>
<dbReference type="OrthoDB" id="4314040at2759"/>